<protein>
    <submittedName>
        <fullName evidence="1">Uncharacterized protein</fullName>
    </submittedName>
</protein>
<keyword evidence="2" id="KW-1185">Reference proteome</keyword>
<evidence type="ECO:0000313" key="2">
    <source>
        <dbReference type="Proteomes" id="UP000054485"/>
    </source>
</evidence>
<gene>
    <name evidence="1" type="ORF">CY34DRAFT_802561</name>
</gene>
<name>A0A0D0B3S2_9AGAM</name>
<evidence type="ECO:0000313" key="1">
    <source>
        <dbReference type="EMBL" id="KIK44574.1"/>
    </source>
</evidence>
<dbReference type="Proteomes" id="UP000054485">
    <property type="component" value="Unassembled WGS sequence"/>
</dbReference>
<reference evidence="2" key="2">
    <citation type="submission" date="2015-01" db="EMBL/GenBank/DDBJ databases">
        <title>Evolutionary Origins and Diversification of the Mycorrhizal Mutualists.</title>
        <authorList>
            <consortium name="DOE Joint Genome Institute"/>
            <consortium name="Mycorrhizal Genomics Consortium"/>
            <person name="Kohler A."/>
            <person name="Kuo A."/>
            <person name="Nagy L.G."/>
            <person name="Floudas D."/>
            <person name="Copeland A."/>
            <person name="Barry K.W."/>
            <person name="Cichocki N."/>
            <person name="Veneault-Fourrey C."/>
            <person name="LaButti K."/>
            <person name="Lindquist E.A."/>
            <person name="Lipzen A."/>
            <person name="Lundell T."/>
            <person name="Morin E."/>
            <person name="Murat C."/>
            <person name="Riley R."/>
            <person name="Ohm R."/>
            <person name="Sun H."/>
            <person name="Tunlid A."/>
            <person name="Henrissat B."/>
            <person name="Grigoriev I.V."/>
            <person name="Hibbett D.S."/>
            <person name="Martin F."/>
        </authorList>
    </citation>
    <scope>NUCLEOTIDE SEQUENCE [LARGE SCALE GENOMIC DNA]</scope>
    <source>
        <strain evidence="2">UH-Slu-Lm8-n1</strain>
    </source>
</reference>
<reference evidence="1 2" key="1">
    <citation type="submission" date="2014-04" db="EMBL/GenBank/DDBJ databases">
        <authorList>
            <consortium name="DOE Joint Genome Institute"/>
            <person name="Kuo A."/>
            <person name="Ruytinx J."/>
            <person name="Rineau F."/>
            <person name="Colpaert J."/>
            <person name="Kohler A."/>
            <person name="Nagy L.G."/>
            <person name="Floudas D."/>
            <person name="Copeland A."/>
            <person name="Barry K.W."/>
            <person name="Cichocki N."/>
            <person name="Veneault-Fourrey C."/>
            <person name="LaButti K."/>
            <person name="Lindquist E.A."/>
            <person name="Lipzen A."/>
            <person name="Lundell T."/>
            <person name="Morin E."/>
            <person name="Murat C."/>
            <person name="Sun H."/>
            <person name="Tunlid A."/>
            <person name="Henrissat B."/>
            <person name="Grigoriev I.V."/>
            <person name="Hibbett D.S."/>
            <person name="Martin F."/>
            <person name="Nordberg H.P."/>
            <person name="Cantor M.N."/>
            <person name="Hua S.X."/>
        </authorList>
    </citation>
    <scope>NUCLEOTIDE SEQUENCE [LARGE SCALE GENOMIC DNA]</scope>
    <source>
        <strain evidence="1 2">UH-Slu-Lm8-n1</strain>
    </source>
</reference>
<dbReference type="HOGENOM" id="CLU_2428543_0_0_1"/>
<dbReference type="AlphaFoldDB" id="A0A0D0B3S2"/>
<dbReference type="InParanoid" id="A0A0D0B3S2"/>
<organism evidence="1 2">
    <name type="scientific">Suillus luteus UH-Slu-Lm8-n1</name>
    <dbReference type="NCBI Taxonomy" id="930992"/>
    <lineage>
        <taxon>Eukaryota</taxon>
        <taxon>Fungi</taxon>
        <taxon>Dikarya</taxon>
        <taxon>Basidiomycota</taxon>
        <taxon>Agaricomycotina</taxon>
        <taxon>Agaricomycetes</taxon>
        <taxon>Agaricomycetidae</taxon>
        <taxon>Boletales</taxon>
        <taxon>Suillineae</taxon>
        <taxon>Suillaceae</taxon>
        <taxon>Suillus</taxon>
    </lineage>
</organism>
<accession>A0A0D0B3S2</accession>
<dbReference type="EMBL" id="KN835188">
    <property type="protein sequence ID" value="KIK44574.1"/>
    <property type="molecule type" value="Genomic_DNA"/>
</dbReference>
<sequence length="91" mass="10317">MLTSKCASTGNRIQFHSGKPQHWISGSKIVMRSELPLMARNPSLLKTTRGGRAKWRKITKLSYGRSRESRFLTRGRVCLGHADTIMTEIVM</sequence>
<proteinExistence type="predicted"/>